<dbReference type="Proteomes" id="UP001528673">
    <property type="component" value="Unassembled WGS sequence"/>
</dbReference>
<feature type="signal peptide" evidence="1">
    <location>
        <begin position="1"/>
        <end position="23"/>
    </location>
</feature>
<evidence type="ECO:0000256" key="1">
    <source>
        <dbReference type="SAM" id="SignalP"/>
    </source>
</evidence>
<feature type="chain" id="PRO_5045053892" evidence="1">
    <location>
        <begin position="24"/>
        <end position="246"/>
    </location>
</feature>
<dbReference type="EMBL" id="JAQSIP010000007">
    <property type="protein sequence ID" value="MDD0839907.1"/>
    <property type="molecule type" value="Genomic_DNA"/>
</dbReference>
<name>A0ABT5N0R7_9BURK</name>
<proteinExistence type="predicted"/>
<comment type="caution">
    <text evidence="2">The sequence shown here is derived from an EMBL/GenBank/DDBJ whole genome shotgun (WGS) entry which is preliminary data.</text>
</comment>
<reference evidence="2 3" key="1">
    <citation type="submission" date="2023-02" db="EMBL/GenBank/DDBJ databases">
        <title>Bacterial whole genomic sequence of Curvibacter sp. HBC61.</title>
        <authorList>
            <person name="Le V."/>
            <person name="Ko S.-R."/>
            <person name="Ahn C.-Y."/>
            <person name="Oh H.-M."/>
        </authorList>
    </citation>
    <scope>NUCLEOTIDE SEQUENCE [LARGE SCALE GENOMIC DNA]</scope>
    <source>
        <strain evidence="2 3">HBC61</strain>
    </source>
</reference>
<accession>A0ABT5N0R7</accession>
<evidence type="ECO:0000313" key="2">
    <source>
        <dbReference type="EMBL" id="MDD0839907.1"/>
    </source>
</evidence>
<evidence type="ECO:0000313" key="3">
    <source>
        <dbReference type="Proteomes" id="UP001528673"/>
    </source>
</evidence>
<keyword evidence="3" id="KW-1185">Reference proteome</keyword>
<gene>
    <name evidence="2" type="ORF">PSQ40_15085</name>
</gene>
<sequence length="246" mass="26355">MHKLIHTLALLTLGSLTAASAQAHQIWLEQAPGAEGATLNFGEFGDNLRETSPGLLDKLGRPMATLLSPRGERQQALTKKPHGFVLPFQAAQGESIVAEDAQYPLYAMPQVGPQAKGWYVPAARLVTQWTAQPPRLTFDLVTTGTPGELKVVFKGQALAKVKVNLVTASGWAKEARSDEQGLVKFDLPWRGTYVAEASHSDKTPGERTGLQGPEKYDAASYVTTLTYVQADGLPALPASPAATPSR</sequence>
<dbReference type="RefSeq" id="WP_273952536.1">
    <property type="nucleotide sequence ID" value="NZ_JAQSIP010000007.1"/>
</dbReference>
<protein>
    <submittedName>
        <fullName evidence="2">DUF4198 domain-containing protein</fullName>
    </submittedName>
</protein>
<organism evidence="2 3">
    <name type="scientific">Curvibacter cyanobacteriorum</name>
    <dbReference type="NCBI Taxonomy" id="3026422"/>
    <lineage>
        <taxon>Bacteria</taxon>
        <taxon>Pseudomonadati</taxon>
        <taxon>Pseudomonadota</taxon>
        <taxon>Betaproteobacteria</taxon>
        <taxon>Burkholderiales</taxon>
        <taxon>Comamonadaceae</taxon>
        <taxon>Curvibacter</taxon>
    </lineage>
</organism>
<keyword evidence="1" id="KW-0732">Signal</keyword>